<feature type="region of interest" description="Disordered" evidence="1">
    <location>
        <begin position="194"/>
        <end position="249"/>
    </location>
</feature>
<evidence type="ECO:0008006" key="4">
    <source>
        <dbReference type="Google" id="ProtNLM"/>
    </source>
</evidence>
<comment type="caution">
    <text evidence="2">The sequence shown here is derived from an EMBL/GenBank/DDBJ whole genome shotgun (WGS) entry which is preliminary data.</text>
</comment>
<proteinExistence type="predicted"/>
<dbReference type="EMBL" id="QPKB01000002">
    <property type="protein sequence ID" value="RWR76573.1"/>
    <property type="molecule type" value="Genomic_DNA"/>
</dbReference>
<dbReference type="PANTHER" id="PTHR47805">
    <property type="entry name" value="SAGA-ASSOCIATED FACTOR 73"/>
    <property type="match status" value="1"/>
</dbReference>
<dbReference type="InterPro" id="IPR037804">
    <property type="entry name" value="SGF73"/>
</dbReference>
<sequence length="479" mass="52093">MEGREGGRLSTAAGRGRGRKKGSGPRKGKNDILRKKGIDSLHLFSSDLIIISGVRTDVPRHFLCGIYDFVSNYLLKESLISLVREFLVCSTFWLLRGRMAVMARLLTSGNFPEATAEEVKHEKLAAQSIYRELHEADEANLLEEEDMHVFDCKPLTDPLNLVCCNACKKPVKASQFAAHAERCRTLNFKEDIGLELDGGTGHKKPPRKGRKKSQTVRDTPAVVEQERSESIDGDETAAELNMDDQTGLTSSLSKEAKRALTLINGTLVTDGSGVSIGSTNYPVDGMSPSEKRTKLIAAEPLPVADCLEKICGVTTKMGTSCQDAVTCAPVPLATKMYHSQRNHLRTALGHLYYEALAQDHGSDPLSPKLVPGNTMLSSQVLSPGSPSQNAQLDHMPQKKNAYSLHVLQKPDQIQAQSSDVSLGATGVNPSSLVNQFRDNKISRPVLSIDTAPTGMMRTRYNSTPYSFPGNSGTTLGTVQ</sequence>
<evidence type="ECO:0000256" key="1">
    <source>
        <dbReference type="SAM" id="MobiDB-lite"/>
    </source>
</evidence>
<accession>A0A443NDH3</accession>
<evidence type="ECO:0000313" key="3">
    <source>
        <dbReference type="Proteomes" id="UP000283530"/>
    </source>
</evidence>
<dbReference type="OrthoDB" id="21678at2759"/>
<keyword evidence="3" id="KW-1185">Reference proteome</keyword>
<evidence type="ECO:0000313" key="2">
    <source>
        <dbReference type="EMBL" id="RWR76573.1"/>
    </source>
</evidence>
<name>A0A443NDH3_9MAGN</name>
<organism evidence="2 3">
    <name type="scientific">Cinnamomum micranthum f. kanehirae</name>
    <dbReference type="NCBI Taxonomy" id="337451"/>
    <lineage>
        <taxon>Eukaryota</taxon>
        <taxon>Viridiplantae</taxon>
        <taxon>Streptophyta</taxon>
        <taxon>Embryophyta</taxon>
        <taxon>Tracheophyta</taxon>
        <taxon>Spermatophyta</taxon>
        <taxon>Magnoliopsida</taxon>
        <taxon>Magnoliidae</taxon>
        <taxon>Laurales</taxon>
        <taxon>Lauraceae</taxon>
        <taxon>Cinnamomum</taxon>
    </lineage>
</organism>
<reference evidence="2 3" key="1">
    <citation type="journal article" date="2019" name="Nat. Plants">
        <title>Stout camphor tree genome fills gaps in understanding of flowering plant genome evolution.</title>
        <authorList>
            <person name="Chaw S.M."/>
            <person name="Liu Y.C."/>
            <person name="Wu Y.W."/>
            <person name="Wang H.Y."/>
            <person name="Lin C.I."/>
            <person name="Wu C.S."/>
            <person name="Ke H.M."/>
            <person name="Chang L.Y."/>
            <person name="Hsu C.Y."/>
            <person name="Yang H.T."/>
            <person name="Sudianto E."/>
            <person name="Hsu M.H."/>
            <person name="Wu K.P."/>
            <person name="Wang L.N."/>
            <person name="Leebens-Mack J.H."/>
            <person name="Tsai I.J."/>
        </authorList>
    </citation>
    <scope>NUCLEOTIDE SEQUENCE [LARGE SCALE GENOMIC DNA]</scope>
    <source>
        <strain evidence="3">cv. Chaw 1501</strain>
        <tissue evidence="2">Young leaves</tissue>
    </source>
</reference>
<feature type="region of interest" description="Disordered" evidence="1">
    <location>
        <begin position="457"/>
        <end position="479"/>
    </location>
</feature>
<dbReference type="AlphaFoldDB" id="A0A443NDH3"/>
<gene>
    <name evidence="2" type="ORF">CKAN_00502100</name>
</gene>
<dbReference type="PANTHER" id="PTHR47805:SF1">
    <property type="entry name" value="SAGA-ASSOCIATED FACTOR 73"/>
    <property type="match status" value="1"/>
</dbReference>
<protein>
    <recommendedName>
        <fullName evidence="4">SAGA-associated factor 11</fullName>
    </recommendedName>
</protein>
<feature type="compositionally biased region" description="Basic residues" evidence="1">
    <location>
        <begin position="16"/>
        <end position="27"/>
    </location>
</feature>
<feature type="compositionally biased region" description="Basic residues" evidence="1">
    <location>
        <begin position="201"/>
        <end position="214"/>
    </location>
</feature>
<feature type="region of interest" description="Disordered" evidence="1">
    <location>
        <begin position="1"/>
        <end position="31"/>
    </location>
</feature>
<dbReference type="GO" id="GO:0000124">
    <property type="term" value="C:SAGA complex"/>
    <property type="evidence" value="ECO:0007669"/>
    <property type="project" value="InterPro"/>
</dbReference>
<dbReference type="Proteomes" id="UP000283530">
    <property type="component" value="Unassembled WGS sequence"/>
</dbReference>
<feature type="compositionally biased region" description="Polar residues" evidence="1">
    <location>
        <begin position="459"/>
        <end position="479"/>
    </location>
</feature>